<accession>A0A2M8PHM3</accession>
<name>A0A2M8PHM3_9CHLR</name>
<dbReference type="Proteomes" id="UP000229681">
    <property type="component" value="Unassembled WGS sequence"/>
</dbReference>
<protein>
    <submittedName>
        <fullName evidence="2">Uncharacterized protein</fullName>
    </submittedName>
</protein>
<dbReference type="AlphaFoldDB" id="A0A2M8PHM3"/>
<sequence>MTIVTLVLGLTLIGTPAEAHHGWSSYDLSRPVYVIGTVAEVIWQNPHVEVLLDVHGDIRLPANLAETPIPNFLERVGGRETLQKARLPSQAAKRWRLELAPISRMMQYGANRRAQVGETVAFVGYISRTVCDEMRIEVVIFSDGETQGLRNSPLPRQEPQPNPCNPDRPERRPLLQLGVPVEALLWKLRNAP</sequence>
<dbReference type="EMBL" id="PGTM01000017">
    <property type="protein sequence ID" value="PJF37047.1"/>
    <property type="molecule type" value="Genomic_DNA"/>
</dbReference>
<evidence type="ECO:0000313" key="2">
    <source>
        <dbReference type="EMBL" id="PJF37047.1"/>
    </source>
</evidence>
<evidence type="ECO:0000313" key="3">
    <source>
        <dbReference type="Proteomes" id="UP000229681"/>
    </source>
</evidence>
<dbReference type="InterPro" id="IPR046150">
    <property type="entry name" value="DUF6152"/>
</dbReference>
<gene>
    <name evidence="2" type="ORF">CUN49_02335</name>
</gene>
<evidence type="ECO:0000256" key="1">
    <source>
        <dbReference type="SAM" id="MobiDB-lite"/>
    </source>
</evidence>
<comment type="caution">
    <text evidence="2">The sequence shown here is derived from an EMBL/GenBank/DDBJ whole genome shotgun (WGS) entry which is preliminary data.</text>
</comment>
<organism evidence="2 3">
    <name type="scientific">Candidatus Thermofonsia Clade 1 bacterium</name>
    <dbReference type="NCBI Taxonomy" id="2364210"/>
    <lineage>
        <taxon>Bacteria</taxon>
        <taxon>Bacillati</taxon>
        <taxon>Chloroflexota</taxon>
        <taxon>Candidatus Thermofontia</taxon>
        <taxon>Candidatus Thermofonsia Clade 1</taxon>
    </lineage>
</organism>
<dbReference type="Pfam" id="PF19649">
    <property type="entry name" value="DUF6152"/>
    <property type="match status" value="1"/>
</dbReference>
<proteinExistence type="predicted"/>
<feature type="compositionally biased region" description="Pro residues" evidence="1">
    <location>
        <begin position="156"/>
        <end position="166"/>
    </location>
</feature>
<feature type="region of interest" description="Disordered" evidence="1">
    <location>
        <begin position="147"/>
        <end position="173"/>
    </location>
</feature>
<reference evidence="2 3" key="1">
    <citation type="submission" date="2017-11" db="EMBL/GenBank/DDBJ databases">
        <title>Evolution of Phototrophy in the Chloroflexi Phylum Driven by Horizontal Gene Transfer.</title>
        <authorList>
            <person name="Ward L.M."/>
            <person name="Hemp J."/>
            <person name="Shih P.M."/>
            <person name="Mcglynn S.E."/>
            <person name="Fischer W."/>
        </authorList>
    </citation>
    <scope>NUCLEOTIDE SEQUENCE [LARGE SCALE GENOMIC DNA]</scope>
    <source>
        <strain evidence="2">JP3_13</strain>
    </source>
</reference>